<protein>
    <recommendedName>
        <fullName evidence="3">CCHC-type domain-containing protein</fullName>
    </recommendedName>
</protein>
<dbReference type="AlphaFoldDB" id="A0A022QP73"/>
<sequence>MVLSNKKLKQKLRAAKAELIVTSEAGNKADKIPEGLKTTVPNPIARKPKLSKREILIQEANGEIIEKEEMIDDANEKEENVEVETKMKKRKRDESEALVEKKPKQLKKKKKTKKKKKAKKNVGDGKVNEEGVDQNGRSGAITEQIVAKKVETIVRGEYGHLSLSCPNKKPDLSSSWPKRKQTDEDFTNLEANNEMSSKIRRRSCYECGEKGHLSSACPNINNNKKADLSLSVPEKKQAYDYTEQAYYENPVTSTDASALSAKIRRRSCYECGEKGHLSSACPKILSASLPEKQADVSSSGWPKKQADDYSASAGAVDETGGVSSKIRRRSCYECGEKGHLSSACPKILSASLPEKQADVASSGWPKKQADDYPASAGAVDDTGGVSSKIRRRSCYECGEKGHLSSACPKILSASLPEKQADVAPSYWPEKQADVAPSYRPEKQADDYSANSGAANGSAVSSKIRRRSCYECGEKGHLSSACPKMQQS</sequence>
<dbReference type="GO" id="GO:0003729">
    <property type="term" value="F:mRNA binding"/>
    <property type="evidence" value="ECO:0000318"/>
    <property type="project" value="GO_Central"/>
</dbReference>
<evidence type="ECO:0000259" key="3">
    <source>
        <dbReference type="PROSITE" id="PS50158"/>
    </source>
</evidence>
<evidence type="ECO:0000256" key="1">
    <source>
        <dbReference type="PROSITE-ProRule" id="PRU00047"/>
    </source>
</evidence>
<feature type="domain" description="CCHC-type" evidence="3">
    <location>
        <begin position="204"/>
        <end position="219"/>
    </location>
</feature>
<name>A0A022QP73_ERYGU</name>
<dbReference type="SMART" id="SM00343">
    <property type="entry name" value="ZnF_C2HC"/>
    <property type="match status" value="5"/>
</dbReference>
<organism evidence="4 5">
    <name type="scientific">Erythranthe guttata</name>
    <name type="common">Yellow monkey flower</name>
    <name type="synonym">Mimulus guttatus</name>
    <dbReference type="NCBI Taxonomy" id="4155"/>
    <lineage>
        <taxon>Eukaryota</taxon>
        <taxon>Viridiplantae</taxon>
        <taxon>Streptophyta</taxon>
        <taxon>Embryophyta</taxon>
        <taxon>Tracheophyta</taxon>
        <taxon>Spermatophyta</taxon>
        <taxon>Magnoliopsida</taxon>
        <taxon>eudicotyledons</taxon>
        <taxon>Gunneridae</taxon>
        <taxon>Pentapetalae</taxon>
        <taxon>asterids</taxon>
        <taxon>lamiids</taxon>
        <taxon>Lamiales</taxon>
        <taxon>Phrymaceae</taxon>
        <taxon>Erythranthe</taxon>
    </lineage>
</organism>
<dbReference type="GO" id="GO:2000767">
    <property type="term" value="P:positive regulation of cytoplasmic translation"/>
    <property type="evidence" value="ECO:0000318"/>
    <property type="project" value="GO_Central"/>
</dbReference>
<dbReference type="InterPro" id="IPR051714">
    <property type="entry name" value="Znf_CCHC_NABP"/>
</dbReference>
<evidence type="ECO:0000256" key="2">
    <source>
        <dbReference type="SAM" id="MobiDB-lite"/>
    </source>
</evidence>
<dbReference type="GO" id="GO:0005737">
    <property type="term" value="C:cytoplasm"/>
    <property type="evidence" value="ECO:0000318"/>
    <property type="project" value="GO_Central"/>
</dbReference>
<feature type="region of interest" description="Disordered" evidence="2">
    <location>
        <begin position="68"/>
        <end position="135"/>
    </location>
</feature>
<dbReference type="Pfam" id="PF00098">
    <property type="entry name" value="zf-CCHC"/>
    <property type="match status" value="5"/>
</dbReference>
<feature type="region of interest" description="Disordered" evidence="2">
    <location>
        <begin position="294"/>
        <end position="314"/>
    </location>
</feature>
<dbReference type="InterPro" id="IPR036875">
    <property type="entry name" value="Znf_CCHC_sf"/>
</dbReference>
<feature type="region of interest" description="Disordered" evidence="2">
    <location>
        <begin position="161"/>
        <end position="193"/>
    </location>
</feature>
<dbReference type="PROSITE" id="PS50158">
    <property type="entry name" value="ZF_CCHC"/>
    <property type="match status" value="5"/>
</dbReference>
<reference evidence="4 5" key="1">
    <citation type="journal article" date="2013" name="Proc. Natl. Acad. Sci. U.S.A.">
        <title>Fine-scale variation in meiotic recombination in Mimulus inferred from population shotgun sequencing.</title>
        <authorList>
            <person name="Hellsten U."/>
            <person name="Wright K.M."/>
            <person name="Jenkins J."/>
            <person name="Shu S."/>
            <person name="Yuan Y."/>
            <person name="Wessler S.R."/>
            <person name="Schmutz J."/>
            <person name="Willis J.H."/>
            <person name="Rokhsar D.S."/>
        </authorList>
    </citation>
    <scope>NUCLEOTIDE SEQUENCE [LARGE SCALE GENOMIC DNA]</scope>
    <source>
        <strain evidence="5">cv. DUN x IM62</strain>
    </source>
</reference>
<keyword evidence="1" id="KW-0479">Metal-binding</keyword>
<feature type="compositionally biased region" description="Basic and acidic residues" evidence="2">
    <location>
        <begin position="77"/>
        <end position="103"/>
    </location>
</feature>
<keyword evidence="1" id="KW-0863">Zinc-finger</keyword>
<feature type="compositionally biased region" description="Low complexity" evidence="2">
    <location>
        <begin position="448"/>
        <end position="461"/>
    </location>
</feature>
<feature type="region of interest" description="Disordered" evidence="2">
    <location>
        <begin position="26"/>
        <end position="45"/>
    </location>
</feature>
<feature type="domain" description="CCHC-type" evidence="3">
    <location>
        <begin position="468"/>
        <end position="483"/>
    </location>
</feature>
<dbReference type="PANTHER" id="PTHR23002">
    <property type="entry name" value="ZINC FINGER CCHC DOMAIN CONTAINING PROTEIN"/>
    <property type="match status" value="1"/>
</dbReference>
<dbReference type="eggNOG" id="KOG0118">
    <property type="taxonomic scope" value="Eukaryota"/>
</dbReference>
<proteinExistence type="predicted"/>
<dbReference type="GO" id="GO:0003727">
    <property type="term" value="F:single-stranded RNA binding"/>
    <property type="evidence" value="ECO:0000318"/>
    <property type="project" value="GO_Central"/>
</dbReference>
<dbReference type="GO" id="GO:0008270">
    <property type="term" value="F:zinc ion binding"/>
    <property type="evidence" value="ECO:0007669"/>
    <property type="project" value="UniProtKB-KW"/>
</dbReference>
<dbReference type="EMBL" id="KI631158">
    <property type="protein sequence ID" value="EYU29756.1"/>
    <property type="molecule type" value="Genomic_DNA"/>
</dbReference>
<evidence type="ECO:0000313" key="4">
    <source>
        <dbReference type="EMBL" id="EYU29756.1"/>
    </source>
</evidence>
<accession>A0A022QP73</accession>
<keyword evidence="5" id="KW-1185">Reference proteome</keyword>
<feature type="domain" description="CCHC-type" evidence="3">
    <location>
        <begin position="394"/>
        <end position="409"/>
    </location>
</feature>
<dbReference type="InterPro" id="IPR001878">
    <property type="entry name" value="Znf_CCHC"/>
</dbReference>
<gene>
    <name evidence="4" type="ORF">MIMGU_mgv1a005349mg</name>
</gene>
<dbReference type="Gene3D" id="4.10.60.10">
    <property type="entry name" value="Zinc finger, CCHC-type"/>
    <property type="match status" value="5"/>
</dbReference>
<dbReference type="SUPFAM" id="SSF57756">
    <property type="entry name" value="Retrovirus zinc finger-like domains"/>
    <property type="match status" value="5"/>
</dbReference>
<evidence type="ECO:0000313" key="5">
    <source>
        <dbReference type="Proteomes" id="UP000030748"/>
    </source>
</evidence>
<feature type="region of interest" description="Disordered" evidence="2">
    <location>
        <begin position="360"/>
        <end position="384"/>
    </location>
</feature>
<feature type="domain" description="CCHC-type" evidence="3">
    <location>
        <begin position="268"/>
        <end position="283"/>
    </location>
</feature>
<dbReference type="STRING" id="4155.A0A022QP73"/>
<feature type="compositionally biased region" description="Basic residues" evidence="2">
    <location>
        <begin position="104"/>
        <end position="120"/>
    </location>
</feature>
<feature type="domain" description="CCHC-type" evidence="3">
    <location>
        <begin position="331"/>
        <end position="346"/>
    </location>
</feature>
<keyword evidence="1" id="KW-0862">Zinc</keyword>
<feature type="region of interest" description="Disordered" evidence="2">
    <location>
        <begin position="422"/>
        <end position="464"/>
    </location>
</feature>
<dbReference type="GO" id="GO:0045182">
    <property type="term" value="F:translation regulator activity"/>
    <property type="evidence" value="ECO:0000318"/>
    <property type="project" value="GO_Central"/>
</dbReference>
<dbReference type="Proteomes" id="UP000030748">
    <property type="component" value="Unassembled WGS sequence"/>
</dbReference>